<gene>
    <name evidence="8 10" type="primary">cmk</name>
    <name evidence="10" type="ORF">EUBDOL_01102</name>
</gene>
<feature type="binding site" evidence="8">
    <location>
        <begin position="10"/>
        <end position="18"/>
    </location>
    <ligand>
        <name>ATP</name>
        <dbReference type="ChEBI" id="CHEBI:30616"/>
    </ligand>
</feature>
<dbReference type="STRING" id="428127.EUBDOL_01102"/>
<evidence type="ECO:0000259" key="9">
    <source>
        <dbReference type="Pfam" id="PF02224"/>
    </source>
</evidence>
<evidence type="ECO:0000313" key="11">
    <source>
        <dbReference type="Proteomes" id="UP000004090"/>
    </source>
</evidence>
<dbReference type="PANTHER" id="PTHR21299:SF2">
    <property type="entry name" value="CYTIDYLATE KINASE"/>
    <property type="match status" value="1"/>
</dbReference>
<dbReference type="GO" id="GO:0006220">
    <property type="term" value="P:pyrimidine nucleotide metabolic process"/>
    <property type="evidence" value="ECO:0007669"/>
    <property type="project" value="UniProtKB-UniRule"/>
</dbReference>
<comment type="caution">
    <text evidence="10">The sequence shown here is derived from an EMBL/GenBank/DDBJ whole genome shotgun (WGS) entry which is preliminary data.</text>
</comment>
<dbReference type="GO" id="GO:0005829">
    <property type="term" value="C:cytosol"/>
    <property type="evidence" value="ECO:0007669"/>
    <property type="project" value="TreeGrafter"/>
</dbReference>
<dbReference type="GO" id="GO:0036430">
    <property type="term" value="F:CMP kinase activity"/>
    <property type="evidence" value="ECO:0007669"/>
    <property type="project" value="RHEA"/>
</dbReference>
<evidence type="ECO:0000256" key="1">
    <source>
        <dbReference type="ARBA" id="ARBA00009427"/>
    </source>
</evidence>
<dbReference type="Proteomes" id="UP000004090">
    <property type="component" value="Unassembled WGS sequence"/>
</dbReference>
<keyword evidence="5 8" id="KW-0067">ATP-binding</keyword>
<evidence type="ECO:0000256" key="4">
    <source>
        <dbReference type="ARBA" id="ARBA00022777"/>
    </source>
</evidence>
<organism evidence="10 11">
    <name type="scientific">Amedibacillus dolichus DSM 3991</name>
    <dbReference type="NCBI Taxonomy" id="428127"/>
    <lineage>
        <taxon>Bacteria</taxon>
        <taxon>Bacillati</taxon>
        <taxon>Bacillota</taxon>
        <taxon>Erysipelotrichia</taxon>
        <taxon>Erysipelotrichales</taxon>
        <taxon>Erysipelotrichaceae</taxon>
        <taxon>Amedibacillus</taxon>
    </lineage>
</organism>
<dbReference type="EC" id="2.7.4.25" evidence="8"/>
<comment type="catalytic activity">
    <reaction evidence="6 8">
        <text>dCMP + ATP = dCDP + ADP</text>
        <dbReference type="Rhea" id="RHEA:25094"/>
        <dbReference type="ChEBI" id="CHEBI:30616"/>
        <dbReference type="ChEBI" id="CHEBI:57566"/>
        <dbReference type="ChEBI" id="CHEBI:58593"/>
        <dbReference type="ChEBI" id="CHEBI:456216"/>
        <dbReference type="EC" id="2.7.4.25"/>
    </reaction>
</comment>
<dbReference type="Pfam" id="PF02224">
    <property type="entry name" value="Cytidylate_kin"/>
    <property type="match status" value="1"/>
</dbReference>
<keyword evidence="8" id="KW-0963">Cytoplasm</keyword>
<dbReference type="eggNOG" id="COG0283">
    <property type="taxonomic scope" value="Bacteria"/>
</dbReference>
<dbReference type="PANTHER" id="PTHR21299">
    <property type="entry name" value="CYTIDYLATE KINASE/PANTOATE-BETA-ALANINE LIGASE"/>
    <property type="match status" value="1"/>
</dbReference>
<proteinExistence type="inferred from homology"/>
<dbReference type="EMBL" id="ABAW02000019">
    <property type="protein sequence ID" value="EDP11182.1"/>
    <property type="molecule type" value="Genomic_DNA"/>
</dbReference>
<evidence type="ECO:0000256" key="6">
    <source>
        <dbReference type="ARBA" id="ARBA00047615"/>
    </source>
</evidence>
<name>A8RBI9_9FIRM</name>
<dbReference type="GO" id="GO:0015949">
    <property type="term" value="P:nucleobase-containing small molecule interconversion"/>
    <property type="evidence" value="ECO:0007669"/>
    <property type="project" value="TreeGrafter"/>
</dbReference>
<reference evidence="10 11" key="2">
    <citation type="submission" date="2007-09" db="EMBL/GenBank/DDBJ databases">
        <authorList>
            <person name="Fulton L."/>
            <person name="Clifton S."/>
            <person name="Fulton B."/>
            <person name="Xu J."/>
            <person name="Minx P."/>
            <person name="Pepin K.H."/>
            <person name="Johnson M."/>
            <person name="Thiruvilangam P."/>
            <person name="Bhonagiri V."/>
            <person name="Nash W.E."/>
            <person name="Mardis E.R."/>
            <person name="Wilson R.K."/>
        </authorList>
    </citation>
    <scope>NUCLEOTIDE SEQUENCE [LARGE SCALE GENOMIC DNA]</scope>
    <source>
        <strain evidence="10 11">DSM 3991</strain>
    </source>
</reference>
<dbReference type="InterPro" id="IPR027417">
    <property type="entry name" value="P-loop_NTPase"/>
</dbReference>
<comment type="similarity">
    <text evidence="1 8">Belongs to the cytidylate kinase family. Type 1 subfamily.</text>
</comment>
<keyword evidence="3 8" id="KW-0547">Nucleotide-binding</keyword>
<evidence type="ECO:0000256" key="5">
    <source>
        <dbReference type="ARBA" id="ARBA00022840"/>
    </source>
</evidence>
<dbReference type="HOGENOM" id="CLU_079959_0_2_9"/>
<dbReference type="AlphaFoldDB" id="A8RBI9"/>
<feature type="domain" description="Cytidylate kinase" evidence="9">
    <location>
        <begin position="6"/>
        <end position="215"/>
    </location>
</feature>
<protein>
    <recommendedName>
        <fullName evidence="8">Cytidylate kinase</fullName>
        <shortName evidence="8">CK</shortName>
        <ecNumber evidence="8">2.7.4.25</ecNumber>
    </recommendedName>
    <alternativeName>
        <fullName evidence="8">Cytidine monophosphate kinase</fullName>
        <shortName evidence="8">CMP kinase</shortName>
    </alternativeName>
</protein>
<dbReference type="InterPro" id="IPR003136">
    <property type="entry name" value="Cytidylate_kin"/>
</dbReference>
<evidence type="ECO:0000256" key="8">
    <source>
        <dbReference type="HAMAP-Rule" id="MF_00238"/>
    </source>
</evidence>
<dbReference type="Gene3D" id="3.40.50.300">
    <property type="entry name" value="P-loop containing nucleotide triphosphate hydrolases"/>
    <property type="match status" value="1"/>
</dbReference>
<comment type="catalytic activity">
    <reaction evidence="7 8">
        <text>CMP + ATP = CDP + ADP</text>
        <dbReference type="Rhea" id="RHEA:11600"/>
        <dbReference type="ChEBI" id="CHEBI:30616"/>
        <dbReference type="ChEBI" id="CHEBI:58069"/>
        <dbReference type="ChEBI" id="CHEBI:60377"/>
        <dbReference type="ChEBI" id="CHEBI:456216"/>
        <dbReference type="EC" id="2.7.4.25"/>
    </reaction>
</comment>
<dbReference type="GO" id="GO:0036431">
    <property type="term" value="F:dCMP kinase activity"/>
    <property type="evidence" value="ECO:0007669"/>
    <property type="project" value="InterPro"/>
</dbReference>
<reference evidence="10 11" key="1">
    <citation type="submission" date="2007-09" db="EMBL/GenBank/DDBJ databases">
        <title>Draft genome sequence of Eubacterium dolichum (DSM 3991).</title>
        <authorList>
            <person name="Sudarsanam P."/>
            <person name="Ley R."/>
            <person name="Guruge J."/>
            <person name="Turnbaugh P.J."/>
            <person name="Mahowald M."/>
            <person name="Liep D."/>
            <person name="Gordon J."/>
        </authorList>
    </citation>
    <scope>NUCLEOTIDE SEQUENCE [LARGE SCALE GENOMIC DNA]</scope>
    <source>
        <strain evidence="10 11">DSM 3991</strain>
    </source>
</reference>
<dbReference type="NCBIfam" id="TIGR00017">
    <property type="entry name" value="cmk"/>
    <property type="match status" value="1"/>
</dbReference>
<dbReference type="GO" id="GO:0005524">
    <property type="term" value="F:ATP binding"/>
    <property type="evidence" value="ECO:0007669"/>
    <property type="project" value="UniProtKB-UniRule"/>
</dbReference>
<keyword evidence="4 8" id="KW-0418">Kinase</keyword>
<sequence length="220" mass="24613">MIRFNIAIDGPSAAGKSTIAKILAKELGYAHLDTGAMYRCVGYYSKLHHVDQKDEDALVAMMKEMEIAFDSDGHVFINQEDVSTEIRQNDISMMASNVSAFPKVRAHLVNLQQKIAANKGYILDGRDIGTVVLPDAEIKIFMVASVEARAKRRYKEYLDKQIEADYDVIYKDIETRDYQDTHRATSPLKKAEDALEIDTSAMSIDEVVIAIQSYISAKLG</sequence>
<keyword evidence="2 8" id="KW-0808">Transferase</keyword>
<evidence type="ECO:0000256" key="3">
    <source>
        <dbReference type="ARBA" id="ARBA00022741"/>
    </source>
</evidence>
<accession>A8RBI9</accession>
<evidence type="ECO:0000256" key="2">
    <source>
        <dbReference type="ARBA" id="ARBA00022679"/>
    </source>
</evidence>
<dbReference type="InterPro" id="IPR011994">
    <property type="entry name" value="Cytidylate_kinase_dom"/>
</dbReference>
<evidence type="ECO:0000313" key="10">
    <source>
        <dbReference type="EMBL" id="EDP11182.1"/>
    </source>
</evidence>
<dbReference type="CDD" id="cd02020">
    <property type="entry name" value="CMPK"/>
    <property type="match status" value="1"/>
</dbReference>
<evidence type="ECO:0000256" key="7">
    <source>
        <dbReference type="ARBA" id="ARBA00048478"/>
    </source>
</evidence>
<dbReference type="SUPFAM" id="SSF52540">
    <property type="entry name" value="P-loop containing nucleoside triphosphate hydrolases"/>
    <property type="match status" value="1"/>
</dbReference>
<comment type="subcellular location">
    <subcellularLocation>
        <location evidence="8">Cytoplasm</location>
    </subcellularLocation>
</comment>
<dbReference type="HAMAP" id="MF_00238">
    <property type="entry name" value="Cytidyl_kinase_type1"/>
    <property type="match status" value="1"/>
</dbReference>